<protein>
    <recommendedName>
        <fullName evidence="9">PTR2-domain-containing protein</fullName>
    </recommendedName>
</protein>
<feature type="transmembrane region" description="Helical" evidence="6">
    <location>
        <begin position="270"/>
        <end position="291"/>
    </location>
</feature>
<keyword evidence="5 6" id="KW-0472">Membrane</keyword>
<dbReference type="AlphaFoldDB" id="A0A6A7AXZ3"/>
<evidence type="ECO:0000256" key="1">
    <source>
        <dbReference type="ARBA" id="ARBA00004141"/>
    </source>
</evidence>
<dbReference type="Gene3D" id="1.20.1250.20">
    <property type="entry name" value="MFS general substrate transporter like domains"/>
    <property type="match status" value="2"/>
</dbReference>
<dbReference type="Proteomes" id="UP000799423">
    <property type="component" value="Unassembled WGS sequence"/>
</dbReference>
<feature type="transmembrane region" description="Helical" evidence="6">
    <location>
        <begin position="165"/>
        <end position="184"/>
    </location>
</feature>
<dbReference type="InterPro" id="IPR000109">
    <property type="entry name" value="POT_fam"/>
</dbReference>
<keyword evidence="3 6" id="KW-0812">Transmembrane</keyword>
<reference evidence="7" key="1">
    <citation type="submission" date="2020-01" db="EMBL/GenBank/DDBJ databases">
        <authorList>
            <consortium name="DOE Joint Genome Institute"/>
            <person name="Haridas S."/>
            <person name="Albert R."/>
            <person name="Binder M."/>
            <person name="Bloem J."/>
            <person name="Labutti K."/>
            <person name="Salamov A."/>
            <person name="Andreopoulos B."/>
            <person name="Baker S.E."/>
            <person name="Barry K."/>
            <person name="Bills G."/>
            <person name="Bluhm B.H."/>
            <person name="Cannon C."/>
            <person name="Castanera R."/>
            <person name="Culley D.E."/>
            <person name="Daum C."/>
            <person name="Ezra D."/>
            <person name="Gonzalez J.B."/>
            <person name="Henrissat B."/>
            <person name="Kuo A."/>
            <person name="Liang C."/>
            <person name="Lipzen A."/>
            <person name="Lutzoni F."/>
            <person name="Magnuson J."/>
            <person name="Mondo S."/>
            <person name="Nolan M."/>
            <person name="Ohm R."/>
            <person name="Pangilinan J."/>
            <person name="Park H.-J."/>
            <person name="Ramirez L."/>
            <person name="Alfaro M."/>
            <person name="Sun H."/>
            <person name="Tritt A."/>
            <person name="Yoshinaga Y."/>
            <person name="Zwiers L.-H."/>
            <person name="Turgeon B.G."/>
            <person name="Goodwin S.B."/>
            <person name="Spatafora J.W."/>
            <person name="Crous P.W."/>
            <person name="Grigoriev I.V."/>
        </authorList>
    </citation>
    <scope>NUCLEOTIDE SEQUENCE</scope>
    <source>
        <strain evidence="7">IPT5</strain>
    </source>
</reference>
<evidence type="ECO:0000313" key="8">
    <source>
        <dbReference type="Proteomes" id="UP000799423"/>
    </source>
</evidence>
<evidence type="ECO:0000256" key="5">
    <source>
        <dbReference type="ARBA" id="ARBA00023136"/>
    </source>
</evidence>
<organism evidence="7 8">
    <name type="scientific">Plenodomus tracheiphilus IPT5</name>
    <dbReference type="NCBI Taxonomy" id="1408161"/>
    <lineage>
        <taxon>Eukaryota</taxon>
        <taxon>Fungi</taxon>
        <taxon>Dikarya</taxon>
        <taxon>Ascomycota</taxon>
        <taxon>Pezizomycotina</taxon>
        <taxon>Dothideomycetes</taxon>
        <taxon>Pleosporomycetidae</taxon>
        <taxon>Pleosporales</taxon>
        <taxon>Pleosporineae</taxon>
        <taxon>Leptosphaeriaceae</taxon>
        <taxon>Plenodomus</taxon>
    </lineage>
</organism>
<proteinExistence type="inferred from homology"/>
<name>A0A6A7AXZ3_9PLEO</name>
<feature type="transmembrane region" description="Helical" evidence="6">
    <location>
        <begin position="312"/>
        <end position="331"/>
    </location>
</feature>
<dbReference type="GO" id="GO:0016020">
    <property type="term" value="C:membrane"/>
    <property type="evidence" value="ECO:0007669"/>
    <property type="project" value="UniProtKB-SubCell"/>
</dbReference>
<comment type="similarity">
    <text evidence="2">Belongs to the major facilitator superfamily. Proton-dependent oligopeptide transporter (POT/PTR) (TC 2.A.17) family.</text>
</comment>
<comment type="subcellular location">
    <subcellularLocation>
        <location evidence="1">Membrane</location>
        <topology evidence="1">Multi-pass membrane protein</topology>
    </subcellularLocation>
</comment>
<feature type="transmembrane region" description="Helical" evidence="6">
    <location>
        <begin position="204"/>
        <end position="225"/>
    </location>
</feature>
<keyword evidence="4 6" id="KW-1133">Transmembrane helix</keyword>
<dbReference type="Pfam" id="PF00854">
    <property type="entry name" value="PTR2"/>
    <property type="match status" value="1"/>
</dbReference>
<dbReference type="OrthoDB" id="8904098at2759"/>
<dbReference type="InterPro" id="IPR036259">
    <property type="entry name" value="MFS_trans_sf"/>
</dbReference>
<evidence type="ECO:0000256" key="3">
    <source>
        <dbReference type="ARBA" id="ARBA00022692"/>
    </source>
</evidence>
<accession>A0A6A7AXZ3</accession>
<dbReference type="PANTHER" id="PTHR11654">
    <property type="entry name" value="OLIGOPEPTIDE TRANSPORTER-RELATED"/>
    <property type="match status" value="1"/>
</dbReference>
<gene>
    <name evidence="7" type="ORF">T440DRAFT_520575</name>
</gene>
<evidence type="ECO:0000313" key="7">
    <source>
        <dbReference type="EMBL" id="KAF2847923.1"/>
    </source>
</evidence>
<evidence type="ECO:0000256" key="6">
    <source>
        <dbReference type="SAM" id="Phobius"/>
    </source>
</evidence>
<feature type="transmembrane region" description="Helical" evidence="6">
    <location>
        <begin position="237"/>
        <end position="258"/>
    </location>
</feature>
<sequence length="337" mass="36890">MTADIEVHDTTLSRHETFDEKVLNSESEYANLRRIPDTLPKIALLILALGETSTYFGLSGPIQNYINNPYAPDFDLPSDLGKGQSTATVLGNSFESLAYASTIIGAIVAEQYLGKFKAILAASSVHIFGLVTLFATAKPSTVQSGAGLGGLVGGRRETWGAKLQGKIFLFLLFLPFRFMCWIQIWNNSNSKAGELTLHGTPNDLVQNLDPIPLIIFISFLDLVVLPGRHTMKINFDPVPPISAGFLLVSISMVYAITLQHYIYTSDPSSIHLWVQAPVYIFVALSEAFVSLMASNWPSHRHPQIFDHSSPPCFWLTIGITAAICIALAAVSQDPYMV</sequence>
<evidence type="ECO:0000256" key="4">
    <source>
        <dbReference type="ARBA" id="ARBA00022989"/>
    </source>
</evidence>
<dbReference type="GO" id="GO:0022857">
    <property type="term" value="F:transmembrane transporter activity"/>
    <property type="evidence" value="ECO:0007669"/>
    <property type="project" value="InterPro"/>
</dbReference>
<evidence type="ECO:0000256" key="2">
    <source>
        <dbReference type="ARBA" id="ARBA00005982"/>
    </source>
</evidence>
<evidence type="ECO:0008006" key="9">
    <source>
        <dbReference type="Google" id="ProtNLM"/>
    </source>
</evidence>
<dbReference type="EMBL" id="MU006322">
    <property type="protein sequence ID" value="KAF2847923.1"/>
    <property type="molecule type" value="Genomic_DNA"/>
</dbReference>
<keyword evidence="8" id="KW-1185">Reference proteome</keyword>